<reference evidence="2" key="1">
    <citation type="journal article" date="2023" name="G3 (Bethesda)">
        <title>A reference genome for the long-term kleptoplast-retaining sea slug Elysia crispata morphotype clarki.</title>
        <authorList>
            <person name="Eastman K.E."/>
            <person name="Pendleton A.L."/>
            <person name="Shaikh M.A."/>
            <person name="Suttiyut T."/>
            <person name="Ogas R."/>
            <person name="Tomko P."/>
            <person name="Gavelis G."/>
            <person name="Widhalm J.R."/>
            <person name="Wisecaver J.H."/>
        </authorList>
    </citation>
    <scope>NUCLEOTIDE SEQUENCE</scope>
    <source>
        <strain evidence="2">ECLA1</strain>
    </source>
</reference>
<gene>
    <name evidence="2" type="ORF">RRG08_027344</name>
</gene>
<comment type="caution">
    <text evidence="2">The sequence shown here is derived from an EMBL/GenBank/DDBJ whole genome shotgun (WGS) entry which is preliminary data.</text>
</comment>
<dbReference type="AlphaFoldDB" id="A0AAE0ZPE7"/>
<evidence type="ECO:0000313" key="2">
    <source>
        <dbReference type="EMBL" id="KAK3772611.1"/>
    </source>
</evidence>
<organism evidence="2 3">
    <name type="scientific">Elysia crispata</name>
    <name type="common">lettuce slug</name>
    <dbReference type="NCBI Taxonomy" id="231223"/>
    <lineage>
        <taxon>Eukaryota</taxon>
        <taxon>Metazoa</taxon>
        <taxon>Spiralia</taxon>
        <taxon>Lophotrochozoa</taxon>
        <taxon>Mollusca</taxon>
        <taxon>Gastropoda</taxon>
        <taxon>Heterobranchia</taxon>
        <taxon>Euthyneura</taxon>
        <taxon>Panpulmonata</taxon>
        <taxon>Sacoglossa</taxon>
        <taxon>Placobranchoidea</taxon>
        <taxon>Plakobranchidae</taxon>
        <taxon>Elysia</taxon>
    </lineage>
</organism>
<sequence length="117" mass="12651">MGVFEAHTKQINTILRLEVYEACVHRPGINVSPRPISRERERRTSTRLHRGIPTSSDLQREATRMSIGQPGLPQGSIMSGLGPGPAIMASTPGGGRRGSASKEDVPRSGSSKHVRNK</sequence>
<feature type="region of interest" description="Disordered" evidence="1">
    <location>
        <begin position="28"/>
        <end position="117"/>
    </location>
</feature>
<evidence type="ECO:0000256" key="1">
    <source>
        <dbReference type="SAM" id="MobiDB-lite"/>
    </source>
</evidence>
<accession>A0AAE0ZPE7</accession>
<keyword evidence="3" id="KW-1185">Reference proteome</keyword>
<evidence type="ECO:0000313" key="3">
    <source>
        <dbReference type="Proteomes" id="UP001283361"/>
    </source>
</evidence>
<protein>
    <submittedName>
        <fullName evidence="2">Uncharacterized protein</fullName>
    </submittedName>
</protein>
<dbReference type="Proteomes" id="UP001283361">
    <property type="component" value="Unassembled WGS sequence"/>
</dbReference>
<dbReference type="EMBL" id="JAWDGP010003613">
    <property type="protein sequence ID" value="KAK3772611.1"/>
    <property type="molecule type" value="Genomic_DNA"/>
</dbReference>
<proteinExistence type="predicted"/>
<name>A0AAE0ZPE7_9GAST</name>